<reference evidence="1" key="1">
    <citation type="submission" date="2021-03" db="EMBL/GenBank/DDBJ databases">
        <authorList>
            <consortium name="DOE Joint Genome Institute"/>
            <person name="Ahrendt S."/>
            <person name="Looney B.P."/>
            <person name="Miyauchi S."/>
            <person name="Morin E."/>
            <person name="Drula E."/>
            <person name="Courty P.E."/>
            <person name="Chicoki N."/>
            <person name="Fauchery L."/>
            <person name="Kohler A."/>
            <person name="Kuo A."/>
            <person name="Labutti K."/>
            <person name="Pangilinan J."/>
            <person name="Lipzen A."/>
            <person name="Riley R."/>
            <person name="Andreopoulos W."/>
            <person name="He G."/>
            <person name="Johnson J."/>
            <person name="Barry K.W."/>
            <person name="Grigoriev I.V."/>
            <person name="Nagy L."/>
            <person name="Hibbett D."/>
            <person name="Henrissat B."/>
            <person name="Matheny P.B."/>
            <person name="Labbe J."/>
            <person name="Martin F."/>
        </authorList>
    </citation>
    <scope>NUCLEOTIDE SEQUENCE</scope>
    <source>
        <strain evidence="1">HHB10654</strain>
    </source>
</reference>
<protein>
    <submittedName>
        <fullName evidence="1">Uncharacterized protein</fullName>
    </submittedName>
</protein>
<sequence length="116" mass="13147">MAVWEFMARERLEETHLQRLRGRRGTALRSGVLTLLLLGALSCMPHPRTYFLRFFSPSSMRDPDLPLLLDFKSQRTPAFSSTQHSHHLLSRESSSSPGTSTTTWVSAVTQSLVRAF</sequence>
<dbReference type="Proteomes" id="UP000814140">
    <property type="component" value="Unassembled WGS sequence"/>
</dbReference>
<evidence type="ECO:0000313" key="2">
    <source>
        <dbReference type="Proteomes" id="UP000814140"/>
    </source>
</evidence>
<name>A0ACB8SJK7_9AGAM</name>
<reference evidence="1" key="2">
    <citation type="journal article" date="2022" name="New Phytol.">
        <title>Evolutionary transition to the ectomycorrhizal habit in the genomes of a hyperdiverse lineage of mushroom-forming fungi.</title>
        <authorList>
            <person name="Looney B."/>
            <person name="Miyauchi S."/>
            <person name="Morin E."/>
            <person name="Drula E."/>
            <person name="Courty P.E."/>
            <person name="Kohler A."/>
            <person name="Kuo A."/>
            <person name="LaButti K."/>
            <person name="Pangilinan J."/>
            <person name="Lipzen A."/>
            <person name="Riley R."/>
            <person name="Andreopoulos W."/>
            <person name="He G."/>
            <person name="Johnson J."/>
            <person name="Nolan M."/>
            <person name="Tritt A."/>
            <person name="Barry K.W."/>
            <person name="Grigoriev I.V."/>
            <person name="Nagy L.G."/>
            <person name="Hibbett D."/>
            <person name="Henrissat B."/>
            <person name="Matheny P.B."/>
            <person name="Labbe J."/>
            <person name="Martin F.M."/>
        </authorList>
    </citation>
    <scope>NUCLEOTIDE SEQUENCE</scope>
    <source>
        <strain evidence="1">HHB10654</strain>
    </source>
</reference>
<comment type="caution">
    <text evidence="1">The sequence shown here is derived from an EMBL/GenBank/DDBJ whole genome shotgun (WGS) entry which is preliminary data.</text>
</comment>
<dbReference type="EMBL" id="MU277265">
    <property type="protein sequence ID" value="KAI0056367.1"/>
    <property type="molecule type" value="Genomic_DNA"/>
</dbReference>
<gene>
    <name evidence="1" type="ORF">BV25DRAFT_1578227</name>
</gene>
<accession>A0ACB8SJK7</accession>
<organism evidence="1 2">
    <name type="scientific">Artomyces pyxidatus</name>
    <dbReference type="NCBI Taxonomy" id="48021"/>
    <lineage>
        <taxon>Eukaryota</taxon>
        <taxon>Fungi</taxon>
        <taxon>Dikarya</taxon>
        <taxon>Basidiomycota</taxon>
        <taxon>Agaricomycotina</taxon>
        <taxon>Agaricomycetes</taxon>
        <taxon>Russulales</taxon>
        <taxon>Auriscalpiaceae</taxon>
        <taxon>Artomyces</taxon>
    </lineage>
</organism>
<keyword evidence="2" id="KW-1185">Reference proteome</keyword>
<evidence type="ECO:0000313" key="1">
    <source>
        <dbReference type="EMBL" id="KAI0056367.1"/>
    </source>
</evidence>
<proteinExistence type="predicted"/>